<feature type="compositionally biased region" description="Low complexity" evidence="9">
    <location>
        <begin position="367"/>
        <end position="380"/>
    </location>
</feature>
<dbReference type="InterPro" id="IPR002014">
    <property type="entry name" value="VHS_dom"/>
</dbReference>
<dbReference type="GO" id="GO:0035091">
    <property type="term" value="F:phosphatidylinositol binding"/>
    <property type="evidence" value="ECO:0007669"/>
    <property type="project" value="InterPro"/>
</dbReference>
<evidence type="ECO:0000313" key="14">
    <source>
        <dbReference type="Proteomes" id="UP001152607"/>
    </source>
</evidence>
<dbReference type="EMBL" id="CAOQHR010000008">
    <property type="protein sequence ID" value="CAI6338899.1"/>
    <property type="molecule type" value="Genomic_DNA"/>
</dbReference>
<dbReference type="SUPFAM" id="SSF49348">
    <property type="entry name" value="Clathrin adaptor appendage domain"/>
    <property type="match status" value="1"/>
</dbReference>
<comment type="function">
    <text evidence="7">May play a role in the regulation of membrane traffic through the trans-Golgi network.</text>
</comment>
<dbReference type="InterPro" id="IPR008942">
    <property type="entry name" value="ENTH_VHS"/>
</dbReference>
<dbReference type="InterPro" id="IPR038425">
    <property type="entry name" value="GAT_sf"/>
</dbReference>
<dbReference type="Pfam" id="PF03127">
    <property type="entry name" value="GAT"/>
    <property type="match status" value="1"/>
</dbReference>
<protein>
    <recommendedName>
        <fullName evidence="15">ADP-ribosylation factor-binding protein GGA1</fullName>
    </recommendedName>
</protein>
<dbReference type="GO" id="GO:0043130">
    <property type="term" value="F:ubiquitin binding"/>
    <property type="evidence" value="ECO:0007669"/>
    <property type="project" value="InterPro"/>
</dbReference>
<keyword evidence="5" id="KW-0333">Golgi apparatus</keyword>
<name>A0A9W4XNX4_9PLEO</name>
<dbReference type="InterPro" id="IPR052653">
    <property type="entry name" value="ARF-binding"/>
</dbReference>
<comment type="subunit">
    <text evidence="8">Binds to ARF1 and ARF2.</text>
</comment>
<evidence type="ECO:0000256" key="8">
    <source>
        <dbReference type="ARBA" id="ARBA00065344"/>
    </source>
</evidence>
<comment type="subcellular location">
    <subcellularLocation>
        <location evidence="1">Golgi apparatus</location>
        <location evidence="1">trans-Golgi network</location>
    </subcellularLocation>
</comment>
<proteinExistence type="predicted"/>
<dbReference type="InterPro" id="IPR008152">
    <property type="entry name" value="Clathrin_a/b/g-adaptin_app_Ig"/>
</dbReference>
<dbReference type="InterPro" id="IPR004152">
    <property type="entry name" value="GAT_dom"/>
</dbReference>
<dbReference type="PANTHER" id="PTHR47180">
    <property type="entry name" value="ADP-RIBOSYLATION FACTOR-BINDING PROTEIN GGA1-RELATED"/>
    <property type="match status" value="1"/>
</dbReference>
<feature type="region of interest" description="Disordered" evidence="9">
    <location>
        <begin position="331"/>
        <end position="382"/>
    </location>
</feature>
<dbReference type="OrthoDB" id="2018246at2759"/>
<dbReference type="FunFam" id="1.25.40.90:FF:000008">
    <property type="entry name" value="VHS domain protein"/>
    <property type="match status" value="1"/>
</dbReference>
<evidence type="ECO:0000313" key="13">
    <source>
        <dbReference type="EMBL" id="CAI6338899.1"/>
    </source>
</evidence>
<evidence type="ECO:0000256" key="1">
    <source>
        <dbReference type="ARBA" id="ARBA00004601"/>
    </source>
</evidence>
<evidence type="ECO:0000259" key="10">
    <source>
        <dbReference type="PROSITE" id="PS50179"/>
    </source>
</evidence>
<evidence type="ECO:0000256" key="6">
    <source>
        <dbReference type="ARBA" id="ARBA00023054"/>
    </source>
</evidence>
<accession>A0A9W4XNX4</accession>
<dbReference type="Gene3D" id="1.20.58.160">
    <property type="match status" value="1"/>
</dbReference>
<dbReference type="InterPro" id="IPR008153">
    <property type="entry name" value="GAE_dom"/>
</dbReference>
<feature type="domain" description="GAT" evidence="12">
    <location>
        <begin position="195"/>
        <end position="322"/>
    </location>
</feature>
<dbReference type="FunFam" id="1.20.58.160:FF:000003">
    <property type="entry name" value="VHS domain protein"/>
    <property type="match status" value="1"/>
</dbReference>
<keyword evidence="14" id="KW-1185">Reference proteome</keyword>
<feature type="region of interest" description="Disordered" evidence="9">
    <location>
        <begin position="439"/>
        <end position="524"/>
    </location>
</feature>
<dbReference type="SUPFAM" id="SSF89009">
    <property type="entry name" value="GAT-like domain"/>
    <property type="match status" value="1"/>
</dbReference>
<dbReference type="SMART" id="SM00288">
    <property type="entry name" value="VHS"/>
    <property type="match status" value="1"/>
</dbReference>
<keyword evidence="3" id="KW-0813">Transport</keyword>
<dbReference type="CDD" id="cd16998">
    <property type="entry name" value="VHS_GGA_fungi"/>
    <property type="match status" value="1"/>
</dbReference>
<keyword evidence="4" id="KW-0653">Protein transport</keyword>
<dbReference type="SUPFAM" id="SSF48464">
    <property type="entry name" value="ENTH/VHS domain"/>
    <property type="match status" value="1"/>
</dbReference>
<dbReference type="Gene3D" id="1.25.40.90">
    <property type="match status" value="1"/>
</dbReference>
<dbReference type="PROSITE" id="PS50179">
    <property type="entry name" value="VHS"/>
    <property type="match status" value="1"/>
</dbReference>
<feature type="domain" description="VHS" evidence="10">
    <location>
        <begin position="32"/>
        <end position="168"/>
    </location>
</feature>
<dbReference type="GO" id="GO:0005802">
    <property type="term" value="C:trans-Golgi network"/>
    <property type="evidence" value="ECO:0007669"/>
    <property type="project" value="TreeGrafter"/>
</dbReference>
<reference evidence="13" key="1">
    <citation type="submission" date="2023-01" db="EMBL/GenBank/DDBJ databases">
        <authorList>
            <person name="Van Ghelder C."/>
            <person name="Rancurel C."/>
        </authorList>
    </citation>
    <scope>NUCLEOTIDE SEQUENCE</scope>
    <source>
        <strain evidence="13">CNCM I-4278</strain>
    </source>
</reference>
<evidence type="ECO:0000256" key="9">
    <source>
        <dbReference type="SAM" id="MobiDB-lite"/>
    </source>
</evidence>
<dbReference type="PANTHER" id="PTHR47180:SF1">
    <property type="entry name" value="ADP-RIBOSYLATION FACTOR-BINDING PROTEIN GGA1-RELATED"/>
    <property type="match status" value="1"/>
</dbReference>
<dbReference type="InterPro" id="IPR013041">
    <property type="entry name" value="Clathrin_app_Ig-like_sf"/>
</dbReference>
<organism evidence="13 14">
    <name type="scientific">Periconia digitata</name>
    <dbReference type="NCBI Taxonomy" id="1303443"/>
    <lineage>
        <taxon>Eukaryota</taxon>
        <taxon>Fungi</taxon>
        <taxon>Dikarya</taxon>
        <taxon>Ascomycota</taxon>
        <taxon>Pezizomycotina</taxon>
        <taxon>Dothideomycetes</taxon>
        <taxon>Pleosporomycetidae</taxon>
        <taxon>Pleosporales</taxon>
        <taxon>Massarineae</taxon>
        <taxon>Periconiaceae</taxon>
        <taxon>Periconia</taxon>
    </lineage>
</organism>
<dbReference type="Gene3D" id="2.60.40.1230">
    <property type="match status" value="1"/>
</dbReference>
<dbReference type="PROSITE" id="PS50180">
    <property type="entry name" value="GAE"/>
    <property type="match status" value="1"/>
</dbReference>
<feature type="domain" description="GAE" evidence="11">
    <location>
        <begin position="535"/>
        <end position="651"/>
    </location>
</feature>
<comment type="subunit">
    <text evidence="2">Component of the ESCRT-0 complex composed of HSE1 and VPS27.</text>
</comment>
<evidence type="ECO:0000256" key="5">
    <source>
        <dbReference type="ARBA" id="ARBA00023034"/>
    </source>
</evidence>
<dbReference type="GO" id="GO:0043328">
    <property type="term" value="P:protein transport to vacuole involved in ubiquitin-dependent protein catabolic process via the multivesicular body sorting pathway"/>
    <property type="evidence" value="ECO:0007669"/>
    <property type="project" value="TreeGrafter"/>
</dbReference>
<dbReference type="Proteomes" id="UP001152607">
    <property type="component" value="Unassembled WGS sequence"/>
</dbReference>
<evidence type="ECO:0000259" key="11">
    <source>
        <dbReference type="PROSITE" id="PS50180"/>
    </source>
</evidence>
<dbReference type="Pfam" id="PF02883">
    <property type="entry name" value="Alpha_adaptinC2"/>
    <property type="match status" value="1"/>
</dbReference>
<dbReference type="FunFam" id="1.20.5.170:FF:000024">
    <property type="entry name" value="VHS domain-containing protein"/>
    <property type="match status" value="1"/>
</dbReference>
<evidence type="ECO:0000256" key="4">
    <source>
        <dbReference type="ARBA" id="ARBA00022927"/>
    </source>
</evidence>
<dbReference type="Pfam" id="PF00790">
    <property type="entry name" value="VHS"/>
    <property type="match status" value="1"/>
</dbReference>
<dbReference type="AlphaFoldDB" id="A0A9W4XNX4"/>
<dbReference type="Gene3D" id="1.20.5.170">
    <property type="match status" value="1"/>
</dbReference>
<dbReference type="CDD" id="cd14235">
    <property type="entry name" value="GAT_GGA_fungi"/>
    <property type="match status" value="1"/>
</dbReference>
<dbReference type="GO" id="GO:0006895">
    <property type="term" value="P:Golgi to endosome transport"/>
    <property type="evidence" value="ECO:0007669"/>
    <property type="project" value="UniProtKB-ARBA"/>
</dbReference>
<evidence type="ECO:0000256" key="3">
    <source>
        <dbReference type="ARBA" id="ARBA00022448"/>
    </source>
</evidence>
<sequence length="653" mass="70421">MEAASARMAARDRYGGWGDAPTSQLQRFILNACDPQNFEPNLALNLEITDLINSKKGTAPREAAVTLVQYINHRNQNVALLALSLLDICVKNCGYPFHLQISTKEFLNELVRRFPERPPVHSSRVQNRILELIEEWRQTICLTSRYKEDLGFIRDMHRLLSYKGYMFPEVRKEDAAVLNPSDNLRSADEMEEEEREAQSAKLQELIRRGGPQDLQEANKLMKVMAGFDTRNKTDWRAKAAEEVGRIQQKARILEEMLQGQKPGDPINEGDVFEELANALQSAHPKIQRMCEEESDDTEAVGKLFEINDSINRTIERYKLFKKGDMEAANKIPQGTLGKSGAGVSQGPNNTLNLIDFGDPEPAPAPAAPESSAGSSAQPAAKGNALEDDLLGLSLGAPSYGQSGSIALGGSSNGSVLGLSGAPVPQSQTQYQNTAKSITDLFGSTSNSGPSSQISSPLPPSIAHPPPQPARTPDPFASLSSPAPRQASPMHFQQSTGSGTIDLLGGSSPAPPSTLAQSSTADAADDDEWTFSSAVPDTSKELTVVNASLNIVFNVSRETDSTLLVKSRISNNTSLPVSGLTFQVAASKGAQLQLEPQTGVSLAPNQQNGVTQNIRLNGVQTGSGNSIKMRWKVSYSLSGQQKNEMGEIPSLGVS</sequence>
<dbReference type="GO" id="GO:0005829">
    <property type="term" value="C:cytosol"/>
    <property type="evidence" value="ECO:0007669"/>
    <property type="project" value="GOC"/>
</dbReference>
<dbReference type="GO" id="GO:0006896">
    <property type="term" value="P:Golgi to vacuole transport"/>
    <property type="evidence" value="ECO:0007669"/>
    <property type="project" value="TreeGrafter"/>
</dbReference>
<keyword evidence="6" id="KW-0175">Coiled coil</keyword>
<feature type="compositionally biased region" description="Pro residues" evidence="9">
    <location>
        <begin position="456"/>
        <end position="471"/>
    </location>
</feature>
<gene>
    <name evidence="13" type="ORF">PDIGIT_LOCUS12035</name>
</gene>
<evidence type="ECO:0000256" key="7">
    <source>
        <dbReference type="ARBA" id="ARBA00053552"/>
    </source>
</evidence>
<evidence type="ECO:0000259" key="12">
    <source>
        <dbReference type="PROSITE" id="PS50909"/>
    </source>
</evidence>
<evidence type="ECO:0008006" key="15">
    <source>
        <dbReference type="Google" id="ProtNLM"/>
    </source>
</evidence>
<feature type="compositionally biased region" description="Low complexity" evidence="9">
    <location>
        <begin position="443"/>
        <end position="455"/>
    </location>
</feature>
<dbReference type="PROSITE" id="PS50909">
    <property type="entry name" value="GAT"/>
    <property type="match status" value="1"/>
</dbReference>
<comment type="caution">
    <text evidence="13">The sequence shown here is derived from an EMBL/GenBank/DDBJ whole genome shotgun (WGS) entry which is preliminary data.</text>
</comment>
<dbReference type="SMART" id="SM00809">
    <property type="entry name" value="Alpha_adaptinC2"/>
    <property type="match status" value="1"/>
</dbReference>
<evidence type="ECO:0000256" key="2">
    <source>
        <dbReference type="ARBA" id="ARBA00011446"/>
    </source>
</evidence>